<dbReference type="KEGG" id="mlr:MELLADRAFT_104892"/>
<dbReference type="GeneID" id="18922428"/>
<organism evidence="2">
    <name type="scientific">Melampsora larici-populina (strain 98AG31 / pathotype 3-4-7)</name>
    <name type="common">Poplar leaf rust fungus</name>
    <dbReference type="NCBI Taxonomy" id="747676"/>
    <lineage>
        <taxon>Eukaryota</taxon>
        <taxon>Fungi</taxon>
        <taxon>Dikarya</taxon>
        <taxon>Basidiomycota</taxon>
        <taxon>Pucciniomycotina</taxon>
        <taxon>Pucciniomycetes</taxon>
        <taxon>Pucciniales</taxon>
        <taxon>Melampsoraceae</taxon>
        <taxon>Melampsora</taxon>
    </lineage>
</organism>
<dbReference type="EMBL" id="GL883100">
    <property type="protein sequence ID" value="EGG08663.1"/>
    <property type="molecule type" value="Genomic_DNA"/>
</dbReference>
<proteinExistence type="predicted"/>
<sequence length="293" mass="32368">MSLLKELRSSLQTTKYLTRACFVRPGLRADIELIETQNRAFKPFGHKISYASMNPLAMSRHLLGWVALALLVVTIPAIPKTLHQYLIGSFSIRVPTASYWYCTYIGGPYFCGPKGHSHSRKVASLSNTVTSTARFSGLQAQIDDAIPLAKRGSDFAASVGAQFAEENMQLQKFKAGIPIWKRLMNFGSWDSQSLNRNIAMTSASASTLRSIATKLEDLRATLVTFEGNAKHFRAEIIGNHVACRELAIEDEFCAMSQVIARFNQLSEAAAIKSKTPLLILPTPTLEGVHRFTT</sequence>
<dbReference type="Proteomes" id="UP000001072">
    <property type="component" value="Unassembled WGS sequence"/>
</dbReference>
<dbReference type="InParanoid" id="F4RGF1"/>
<gene>
    <name evidence="1" type="ORF">MELLADRAFT_104892</name>
</gene>
<accession>F4RGF1</accession>
<dbReference type="AlphaFoldDB" id="F4RGF1"/>
<evidence type="ECO:0000313" key="1">
    <source>
        <dbReference type="EMBL" id="EGG08663.1"/>
    </source>
</evidence>
<protein>
    <submittedName>
        <fullName evidence="1">Uncharacterized protein</fullName>
    </submittedName>
</protein>
<keyword evidence="2" id="KW-1185">Reference proteome</keyword>
<dbReference type="RefSeq" id="XP_007408249.1">
    <property type="nucleotide sequence ID" value="XM_007408187.1"/>
</dbReference>
<name>F4RGF1_MELLP</name>
<dbReference type="VEuPathDB" id="FungiDB:MELLADRAFT_104892"/>
<reference evidence="2" key="1">
    <citation type="journal article" date="2011" name="Proc. Natl. Acad. Sci. U.S.A.">
        <title>Obligate biotrophy features unraveled by the genomic analysis of rust fungi.</title>
        <authorList>
            <person name="Duplessis S."/>
            <person name="Cuomo C.A."/>
            <person name="Lin Y.-C."/>
            <person name="Aerts A."/>
            <person name="Tisserant E."/>
            <person name="Veneault-Fourrey C."/>
            <person name="Joly D.L."/>
            <person name="Hacquard S."/>
            <person name="Amselem J."/>
            <person name="Cantarel B.L."/>
            <person name="Chiu R."/>
            <person name="Coutinho P.M."/>
            <person name="Feau N."/>
            <person name="Field M."/>
            <person name="Frey P."/>
            <person name="Gelhaye E."/>
            <person name="Goldberg J."/>
            <person name="Grabherr M.G."/>
            <person name="Kodira C.D."/>
            <person name="Kohler A."/>
            <person name="Kuees U."/>
            <person name="Lindquist E.A."/>
            <person name="Lucas S.M."/>
            <person name="Mago R."/>
            <person name="Mauceli E."/>
            <person name="Morin E."/>
            <person name="Murat C."/>
            <person name="Pangilinan J.L."/>
            <person name="Park R."/>
            <person name="Pearson M."/>
            <person name="Quesneville H."/>
            <person name="Rouhier N."/>
            <person name="Sakthikumar S."/>
            <person name="Salamov A.A."/>
            <person name="Schmutz J."/>
            <person name="Selles B."/>
            <person name="Shapiro H."/>
            <person name="Tanguay P."/>
            <person name="Tuskan G.A."/>
            <person name="Henrissat B."/>
            <person name="Van de Peer Y."/>
            <person name="Rouze P."/>
            <person name="Ellis J.G."/>
            <person name="Dodds P.N."/>
            <person name="Schein J.E."/>
            <person name="Zhong S."/>
            <person name="Hamelin R.C."/>
            <person name="Grigoriev I.V."/>
            <person name="Szabo L.J."/>
            <person name="Martin F."/>
        </authorList>
    </citation>
    <scope>NUCLEOTIDE SEQUENCE [LARGE SCALE GENOMIC DNA]</scope>
    <source>
        <strain evidence="2">98AG31 / pathotype 3-4-7</strain>
    </source>
</reference>
<evidence type="ECO:0000313" key="2">
    <source>
        <dbReference type="Proteomes" id="UP000001072"/>
    </source>
</evidence>
<dbReference type="HOGENOM" id="CLU_774055_0_0_1"/>